<accession>A0A1I6HV22</accession>
<dbReference type="Proteomes" id="UP000243250">
    <property type="component" value="Unassembled WGS sequence"/>
</dbReference>
<dbReference type="AlphaFoldDB" id="A0A1I6HV22"/>
<name>A0A1I6HV22_9EURY</name>
<evidence type="ECO:0000259" key="1">
    <source>
        <dbReference type="PROSITE" id="PS51186"/>
    </source>
</evidence>
<dbReference type="CDD" id="cd04301">
    <property type="entry name" value="NAT_SF"/>
    <property type="match status" value="1"/>
</dbReference>
<dbReference type="EMBL" id="FOYS01000004">
    <property type="protein sequence ID" value="SFR58284.1"/>
    <property type="molecule type" value="Genomic_DNA"/>
</dbReference>
<dbReference type="GO" id="GO:0016747">
    <property type="term" value="F:acyltransferase activity, transferring groups other than amino-acyl groups"/>
    <property type="evidence" value="ECO:0007669"/>
    <property type="project" value="InterPro"/>
</dbReference>
<dbReference type="Pfam" id="PF13673">
    <property type="entry name" value="Acetyltransf_10"/>
    <property type="match status" value="1"/>
</dbReference>
<feature type="domain" description="N-acetyltransferase" evidence="1">
    <location>
        <begin position="9"/>
        <end position="160"/>
    </location>
</feature>
<dbReference type="OrthoDB" id="38613at2157"/>
<dbReference type="SUPFAM" id="SSF55729">
    <property type="entry name" value="Acyl-CoA N-acyltransferases (Nat)"/>
    <property type="match status" value="1"/>
</dbReference>
<dbReference type="InterPro" id="IPR016181">
    <property type="entry name" value="Acyl_CoA_acyltransferase"/>
</dbReference>
<dbReference type="GO" id="GO:0005840">
    <property type="term" value="C:ribosome"/>
    <property type="evidence" value="ECO:0007669"/>
    <property type="project" value="UniProtKB-KW"/>
</dbReference>
<sequence length="160" mass="18174">MTSNEFERSAIKTARPEDIDRIQRLYNHNQIKKELHWYTYRDGLERAVSNEGRDILFTDDNETEEVIGASMVWCESRVLKPGQAQVRLIAVHPDFRSTGLGADLIEASENYAKEAGKTVLIAETAASSDAKQFWLTMDFQVTSTRTTDGGREMALMKKEI</sequence>
<keyword evidence="2" id="KW-0689">Ribosomal protein</keyword>
<dbReference type="Gene3D" id="3.40.630.30">
    <property type="match status" value="1"/>
</dbReference>
<dbReference type="InterPro" id="IPR000182">
    <property type="entry name" value="GNAT_dom"/>
</dbReference>
<gene>
    <name evidence="2" type="ORF">SAMN04488124_2493</name>
</gene>
<keyword evidence="2" id="KW-0687">Ribonucleoprotein</keyword>
<evidence type="ECO:0000313" key="3">
    <source>
        <dbReference type="Proteomes" id="UP000243250"/>
    </source>
</evidence>
<protein>
    <submittedName>
        <fullName evidence="2">Ribosomal protein S18 acetylase RimI</fullName>
    </submittedName>
</protein>
<dbReference type="PROSITE" id="PS51186">
    <property type="entry name" value="GNAT"/>
    <property type="match status" value="1"/>
</dbReference>
<dbReference type="STRING" id="555875.SAMN04488124_2493"/>
<organism evidence="2 3">
    <name type="scientific">Halogeometricum limi</name>
    <dbReference type="NCBI Taxonomy" id="555875"/>
    <lineage>
        <taxon>Archaea</taxon>
        <taxon>Methanobacteriati</taxon>
        <taxon>Methanobacteriota</taxon>
        <taxon>Stenosarchaea group</taxon>
        <taxon>Halobacteria</taxon>
        <taxon>Halobacteriales</taxon>
        <taxon>Haloferacaceae</taxon>
        <taxon>Halogeometricum</taxon>
    </lineage>
</organism>
<dbReference type="RefSeq" id="WP_089881364.1">
    <property type="nucleotide sequence ID" value="NZ_FOYS01000004.1"/>
</dbReference>
<keyword evidence="3" id="KW-1185">Reference proteome</keyword>
<reference evidence="3" key="1">
    <citation type="submission" date="2016-10" db="EMBL/GenBank/DDBJ databases">
        <authorList>
            <person name="Varghese N."/>
            <person name="Submissions S."/>
        </authorList>
    </citation>
    <scope>NUCLEOTIDE SEQUENCE [LARGE SCALE GENOMIC DNA]</scope>
    <source>
        <strain evidence="3">CGMCC 1.8711</strain>
    </source>
</reference>
<evidence type="ECO:0000313" key="2">
    <source>
        <dbReference type="EMBL" id="SFR58284.1"/>
    </source>
</evidence>
<proteinExistence type="predicted"/>